<dbReference type="SUPFAM" id="SSF52172">
    <property type="entry name" value="CheY-like"/>
    <property type="match status" value="1"/>
</dbReference>
<reference evidence="6 7" key="1">
    <citation type="submission" date="2023-02" db="EMBL/GenBank/DDBJ databases">
        <title>Devosia algicola sp. nov., isolated from the phycosphere of marine algae.</title>
        <authorList>
            <person name="Kim J.M."/>
            <person name="Lee J.K."/>
            <person name="Choi B.J."/>
            <person name="Bayburt H."/>
            <person name="Jeon C.O."/>
        </authorList>
    </citation>
    <scope>NUCLEOTIDE SEQUENCE [LARGE SCALE GENOMIC DNA]</scope>
    <source>
        <strain evidence="6 7">G20-9</strain>
    </source>
</reference>
<gene>
    <name evidence="6" type="ORF">PSQ19_12155</name>
</gene>
<dbReference type="Gene3D" id="6.10.250.690">
    <property type="match status" value="1"/>
</dbReference>
<keyword evidence="1 3" id="KW-0238">DNA-binding</keyword>
<feature type="domain" description="OmpR/PhoB-type" evidence="5">
    <location>
        <begin position="124"/>
        <end position="218"/>
    </location>
</feature>
<dbReference type="RefSeq" id="WP_282217949.1">
    <property type="nucleotide sequence ID" value="NZ_CP118246.1"/>
</dbReference>
<feature type="modified residue" description="4-aspartylphosphate" evidence="2">
    <location>
        <position position="51"/>
    </location>
</feature>
<dbReference type="PANTHER" id="PTHR48111">
    <property type="entry name" value="REGULATOR OF RPOS"/>
    <property type="match status" value="1"/>
</dbReference>
<dbReference type="EMBL" id="CP118246">
    <property type="protein sequence ID" value="WDR01539.1"/>
    <property type="molecule type" value="Genomic_DNA"/>
</dbReference>
<dbReference type="PROSITE" id="PS50110">
    <property type="entry name" value="RESPONSE_REGULATORY"/>
    <property type="match status" value="1"/>
</dbReference>
<dbReference type="Pfam" id="PF00486">
    <property type="entry name" value="Trans_reg_C"/>
    <property type="match status" value="1"/>
</dbReference>
<dbReference type="InterPro" id="IPR001789">
    <property type="entry name" value="Sig_transdc_resp-reg_receiver"/>
</dbReference>
<dbReference type="Gene3D" id="3.40.50.2300">
    <property type="match status" value="1"/>
</dbReference>
<evidence type="ECO:0000313" key="7">
    <source>
        <dbReference type="Proteomes" id="UP001220530"/>
    </source>
</evidence>
<organism evidence="6 7">
    <name type="scientific">Devosia algicola</name>
    <dbReference type="NCBI Taxonomy" id="3026418"/>
    <lineage>
        <taxon>Bacteria</taxon>
        <taxon>Pseudomonadati</taxon>
        <taxon>Pseudomonadota</taxon>
        <taxon>Alphaproteobacteria</taxon>
        <taxon>Hyphomicrobiales</taxon>
        <taxon>Devosiaceae</taxon>
        <taxon>Devosia</taxon>
    </lineage>
</organism>
<evidence type="ECO:0000259" key="5">
    <source>
        <dbReference type="PROSITE" id="PS51755"/>
    </source>
</evidence>
<dbReference type="SMART" id="SM00448">
    <property type="entry name" value="REC"/>
    <property type="match status" value="1"/>
</dbReference>
<dbReference type="CDD" id="cd00383">
    <property type="entry name" value="trans_reg_C"/>
    <property type="match status" value="1"/>
</dbReference>
<accession>A0ABY7YKD8</accession>
<dbReference type="Pfam" id="PF00072">
    <property type="entry name" value="Response_reg"/>
    <property type="match status" value="1"/>
</dbReference>
<evidence type="ECO:0000313" key="6">
    <source>
        <dbReference type="EMBL" id="WDR01539.1"/>
    </source>
</evidence>
<dbReference type="InterPro" id="IPR036388">
    <property type="entry name" value="WH-like_DNA-bd_sf"/>
</dbReference>
<keyword evidence="7" id="KW-1185">Reference proteome</keyword>
<evidence type="ECO:0000259" key="4">
    <source>
        <dbReference type="PROSITE" id="PS50110"/>
    </source>
</evidence>
<evidence type="ECO:0000256" key="3">
    <source>
        <dbReference type="PROSITE-ProRule" id="PRU01091"/>
    </source>
</evidence>
<dbReference type="CDD" id="cd17624">
    <property type="entry name" value="REC_OmpR_PmrA-like"/>
    <property type="match status" value="1"/>
</dbReference>
<feature type="domain" description="Response regulatory" evidence="4">
    <location>
        <begin position="2"/>
        <end position="116"/>
    </location>
</feature>
<dbReference type="Gene3D" id="1.10.10.10">
    <property type="entry name" value="Winged helix-like DNA-binding domain superfamily/Winged helix DNA-binding domain"/>
    <property type="match status" value="1"/>
</dbReference>
<dbReference type="InterPro" id="IPR011006">
    <property type="entry name" value="CheY-like_superfamily"/>
</dbReference>
<dbReference type="InterPro" id="IPR039420">
    <property type="entry name" value="WalR-like"/>
</dbReference>
<dbReference type="SMART" id="SM00862">
    <property type="entry name" value="Trans_reg_C"/>
    <property type="match status" value="1"/>
</dbReference>
<proteinExistence type="predicted"/>
<keyword evidence="2" id="KW-0597">Phosphoprotein</keyword>
<dbReference type="PANTHER" id="PTHR48111:SF36">
    <property type="entry name" value="TRANSCRIPTIONAL REGULATORY PROTEIN CUTR"/>
    <property type="match status" value="1"/>
</dbReference>
<dbReference type="PROSITE" id="PS51755">
    <property type="entry name" value="OMPR_PHOB"/>
    <property type="match status" value="1"/>
</dbReference>
<feature type="DNA-binding region" description="OmpR/PhoB-type" evidence="3">
    <location>
        <begin position="124"/>
        <end position="218"/>
    </location>
</feature>
<evidence type="ECO:0000256" key="1">
    <source>
        <dbReference type="ARBA" id="ARBA00023125"/>
    </source>
</evidence>
<dbReference type="InterPro" id="IPR001867">
    <property type="entry name" value="OmpR/PhoB-type_DNA-bd"/>
</dbReference>
<evidence type="ECO:0000256" key="2">
    <source>
        <dbReference type="PROSITE-ProRule" id="PRU00169"/>
    </source>
</evidence>
<protein>
    <submittedName>
        <fullName evidence="6">Response regulator</fullName>
    </submittedName>
</protein>
<sequence length="218" mass="23928">MRILLVEDDQVLGGAIRDHVAATGHSVDWMKRVDDAEAALDGVGYELVLLDLNLPDGRGLDLLRHLRARGSSVPVIITTAQDQIGVRIEGLNAGADDYLVKPFDLSEMSARVAAVARRYSGNPAPLVTVGAAQVNLATKLIMQGEESVTLTQREWAVFERLISRRGSVVSRSELENSLYEFGAEIESNAVEVYISRLRKKLGRKTITTQRGLGYRVDK</sequence>
<dbReference type="Proteomes" id="UP001220530">
    <property type="component" value="Chromosome"/>
</dbReference>
<name>A0ABY7YKD8_9HYPH</name>